<dbReference type="CDD" id="cd00593">
    <property type="entry name" value="RIBOc"/>
    <property type="match status" value="1"/>
</dbReference>
<dbReference type="AlphaFoldDB" id="A0AAN9Q0S2"/>
<dbReference type="GO" id="GO:0030422">
    <property type="term" value="P:siRNA processing"/>
    <property type="evidence" value="ECO:0007669"/>
    <property type="project" value="TreeGrafter"/>
</dbReference>
<dbReference type="SUPFAM" id="SSF69065">
    <property type="entry name" value="RNase III domain-like"/>
    <property type="match status" value="1"/>
</dbReference>
<dbReference type="GO" id="GO:0004525">
    <property type="term" value="F:ribonuclease III activity"/>
    <property type="evidence" value="ECO:0007669"/>
    <property type="project" value="InterPro"/>
</dbReference>
<proteinExistence type="predicted"/>
<accession>A0AAN9Q0S2</accession>
<sequence>MEHVMVKAEDLISYKFKNKKLLLEAFTNSSFPDAVSYKWLKFMGVPTLSCMISNHLFLAYPTLDPGQLSLLHAVNISTKKLSRVAIRHRPHLFIRHRSPSLLKSVKAFVDAVTQENPLRSRKLECSPHQVPTFPLHTTFTLQNVQNKNSRIVSKNGWILPEYHTKREGPEHNSCFTSVVTANGFTFFSLSATHTSKLAQNDTARLALEYFSPSEFNPPTLNSLPVYVVSSFP</sequence>
<dbReference type="SMART" id="SM00535">
    <property type="entry name" value="RIBOc"/>
    <property type="match status" value="1"/>
</dbReference>
<dbReference type="GO" id="GO:0005737">
    <property type="term" value="C:cytoplasm"/>
    <property type="evidence" value="ECO:0007669"/>
    <property type="project" value="TreeGrafter"/>
</dbReference>
<feature type="domain" description="RNase III" evidence="5">
    <location>
        <begin position="5"/>
        <end position="112"/>
    </location>
</feature>
<organism evidence="6 7">
    <name type="scientific">Clitoria ternatea</name>
    <name type="common">Butterfly pea</name>
    <dbReference type="NCBI Taxonomy" id="43366"/>
    <lineage>
        <taxon>Eukaryota</taxon>
        <taxon>Viridiplantae</taxon>
        <taxon>Streptophyta</taxon>
        <taxon>Embryophyta</taxon>
        <taxon>Tracheophyta</taxon>
        <taxon>Spermatophyta</taxon>
        <taxon>Magnoliopsida</taxon>
        <taxon>eudicotyledons</taxon>
        <taxon>Gunneridae</taxon>
        <taxon>Pentapetalae</taxon>
        <taxon>rosids</taxon>
        <taxon>fabids</taxon>
        <taxon>Fabales</taxon>
        <taxon>Fabaceae</taxon>
        <taxon>Papilionoideae</taxon>
        <taxon>50 kb inversion clade</taxon>
        <taxon>NPAAA clade</taxon>
        <taxon>indigoferoid/millettioid clade</taxon>
        <taxon>Phaseoleae</taxon>
        <taxon>Clitoria</taxon>
    </lineage>
</organism>
<keyword evidence="2 3" id="KW-0694">RNA-binding</keyword>
<comment type="caution">
    <text evidence="6">The sequence shown here is derived from an EMBL/GenBank/DDBJ whole genome shotgun (WGS) entry which is preliminary data.</text>
</comment>
<protein>
    <submittedName>
        <fullName evidence="6">Uncharacterized protein</fullName>
    </submittedName>
</protein>
<dbReference type="SUPFAM" id="SSF54768">
    <property type="entry name" value="dsRNA-binding domain-like"/>
    <property type="match status" value="1"/>
</dbReference>
<evidence type="ECO:0000256" key="3">
    <source>
        <dbReference type="PROSITE-ProRule" id="PRU00266"/>
    </source>
</evidence>
<dbReference type="GO" id="GO:0005634">
    <property type="term" value="C:nucleus"/>
    <property type="evidence" value="ECO:0007669"/>
    <property type="project" value="TreeGrafter"/>
</dbReference>
<gene>
    <name evidence="6" type="ORF">RJT34_00659</name>
</gene>
<dbReference type="PANTHER" id="PTHR14950">
    <property type="entry name" value="DICER-RELATED"/>
    <property type="match status" value="1"/>
</dbReference>
<dbReference type="InterPro" id="IPR000999">
    <property type="entry name" value="RNase_III_dom"/>
</dbReference>
<dbReference type="Pfam" id="PF00035">
    <property type="entry name" value="dsrm"/>
    <property type="match status" value="1"/>
</dbReference>
<reference evidence="6 7" key="1">
    <citation type="submission" date="2024-01" db="EMBL/GenBank/DDBJ databases">
        <title>The genomes of 5 underutilized Papilionoideae crops provide insights into root nodulation and disease resistance.</title>
        <authorList>
            <person name="Yuan L."/>
        </authorList>
    </citation>
    <scope>NUCLEOTIDE SEQUENCE [LARGE SCALE GENOMIC DNA]</scope>
    <source>
        <strain evidence="6">LY-2023</strain>
        <tissue evidence="6">Leaf</tissue>
    </source>
</reference>
<evidence type="ECO:0000259" key="4">
    <source>
        <dbReference type="PROSITE" id="PS50137"/>
    </source>
</evidence>
<evidence type="ECO:0000313" key="7">
    <source>
        <dbReference type="Proteomes" id="UP001359559"/>
    </source>
</evidence>
<dbReference type="Gene3D" id="1.10.1520.10">
    <property type="entry name" value="Ribonuclease III domain"/>
    <property type="match status" value="1"/>
</dbReference>
<dbReference type="InterPro" id="IPR036389">
    <property type="entry name" value="RNase_III_sf"/>
</dbReference>
<evidence type="ECO:0000259" key="5">
    <source>
        <dbReference type="PROSITE" id="PS50142"/>
    </source>
</evidence>
<dbReference type="PROSITE" id="PS50137">
    <property type="entry name" value="DS_RBD"/>
    <property type="match status" value="1"/>
</dbReference>
<evidence type="ECO:0000256" key="1">
    <source>
        <dbReference type="ARBA" id="ARBA00022801"/>
    </source>
</evidence>
<dbReference type="PANTHER" id="PTHR14950:SF49">
    <property type="entry name" value="RIBONUCLEASE 3-LIKE PROTEIN 2-RELATED"/>
    <property type="match status" value="1"/>
</dbReference>
<dbReference type="GO" id="GO:0003723">
    <property type="term" value="F:RNA binding"/>
    <property type="evidence" value="ECO:0007669"/>
    <property type="project" value="UniProtKB-UniRule"/>
</dbReference>
<dbReference type="EMBL" id="JAYKXN010000001">
    <property type="protein sequence ID" value="KAK7316879.1"/>
    <property type="molecule type" value="Genomic_DNA"/>
</dbReference>
<evidence type="ECO:0000313" key="6">
    <source>
        <dbReference type="EMBL" id="KAK7316879.1"/>
    </source>
</evidence>
<dbReference type="InterPro" id="IPR014720">
    <property type="entry name" value="dsRBD_dom"/>
</dbReference>
<dbReference type="Proteomes" id="UP001359559">
    <property type="component" value="Unassembled WGS sequence"/>
</dbReference>
<feature type="domain" description="DRBM" evidence="4">
    <location>
        <begin position="160"/>
        <end position="212"/>
    </location>
</feature>
<dbReference type="Pfam" id="PF00636">
    <property type="entry name" value="Ribonuclease_3"/>
    <property type="match status" value="1"/>
</dbReference>
<keyword evidence="1" id="KW-0378">Hydrolase</keyword>
<name>A0AAN9Q0S2_CLITE</name>
<keyword evidence="7" id="KW-1185">Reference proteome</keyword>
<dbReference type="CDD" id="cd00048">
    <property type="entry name" value="DSRM_SF"/>
    <property type="match status" value="1"/>
</dbReference>
<evidence type="ECO:0000256" key="2">
    <source>
        <dbReference type="ARBA" id="ARBA00022884"/>
    </source>
</evidence>
<dbReference type="PROSITE" id="PS50142">
    <property type="entry name" value="RNASE_3_2"/>
    <property type="match status" value="1"/>
</dbReference>
<dbReference type="Gene3D" id="3.30.160.20">
    <property type="match status" value="1"/>
</dbReference>